<proteinExistence type="predicted"/>
<dbReference type="InterPro" id="IPR002871">
    <property type="entry name" value="NIF_FeS_clus_asmbl_NifU_N"/>
</dbReference>
<evidence type="ECO:0000259" key="1">
    <source>
        <dbReference type="Pfam" id="PF01592"/>
    </source>
</evidence>
<dbReference type="GO" id="GO:0051536">
    <property type="term" value="F:iron-sulfur cluster binding"/>
    <property type="evidence" value="ECO:0007669"/>
    <property type="project" value="InterPro"/>
</dbReference>
<feature type="domain" description="NIF system FeS cluster assembly NifU N-terminal" evidence="1">
    <location>
        <begin position="5"/>
        <end position="118"/>
    </location>
</feature>
<dbReference type="SUPFAM" id="SSF82649">
    <property type="entry name" value="SufE/NifU"/>
    <property type="match status" value="1"/>
</dbReference>
<accession>A0A2H0KMQ7</accession>
<gene>
    <name evidence="2" type="ORF">COV87_01950</name>
</gene>
<dbReference type="PANTHER" id="PTHR10093">
    <property type="entry name" value="IRON-SULFUR CLUSTER ASSEMBLY ENZYME NIFU HOMOLOG"/>
    <property type="match status" value="1"/>
</dbReference>
<dbReference type="EMBL" id="PCVK01000055">
    <property type="protein sequence ID" value="PIQ71684.1"/>
    <property type="molecule type" value="Genomic_DNA"/>
</dbReference>
<dbReference type="CDD" id="cd06664">
    <property type="entry name" value="IscU_like"/>
    <property type="match status" value="1"/>
</dbReference>
<dbReference type="AlphaFoldDB" id="A0A2H0KMQ7"/>
<name>A0A2H0KMQ7_9BACT</name>
<organism evidence="2 3">
    <name type="scientific">Candidatus Roizmanbacteria bacterium CG11_big_fil_rev_8_21_14_0_20_37_16</name>
    <dbReference type="NCBI Taxonomy" id="1974857"/>
    <lineage>
        <taxon>Bacteria</taxon>
        <taxon>Candidatus Roizmaniibacteriota</taxon>
    </lineage>
</organism>
<comment type="caution">
    <text evidence="2">The sequence shown here is derived from an EMBL/GenBank/DDBJ whole genome shotgun (WGS) entry which is preliminary data.</text>
</comment>
<dbReference type="Proteomes" id="UP000229497">
    <property type="component" value="Unassembled WGS sequence"/>
</dbReference>
<dbReference type="Pfam" id="PF01592">
    <property type="entry name" value="NifU_N"/>
    <property type="match status" value="1"/>
</dbReference>
<sequence length="120" mass="13226">MTSIYQERILQHSAQPHNFGRLPTATNKIVLDNPLCGDKIQMEVEILSGIVKNVMFTGKGCAISKASASLLTDKVKGMKIEELRKWDKTSIIGILGIDLGPNRLKCALLPLEALQKLIKL</sequence>
<reference evidence="2 3" key="1">
    <citation type="submission" date="2017-09" db="EMBL/GenBank/DDBJ databases">
        <title>Depth-based differentiation of microbial function through sediment-hosted aquifers and enrichment of novel symbionts in the deep terrestrial subsurface.</title>
        <authorList>
            <person name="Probst A.J."/>
            <person name="Ladd B."/>
            <person name="Jarett J.K."/>
            <person name="Geller-Mcgrath D.E."/>
            <person name="Sieber C.M."/>
            <person name="Emerson J.B."/>
            <person name="Anantharaman K."/>
            <person name="Thomas B.C."/>
            <person name="Malmstrom R."/>
            <person name="Stieglmeier M."/>
            <person name="Klingl A."/>
            <person name="Woyke T."/>
            <person name="Ryan C.M."/>
            <person name="Banfield J.F."/>
        </authorList>
    </citation>
    <scope>NUCLEOTIDE SEQUENCE [LARGE SCALE GENOMIC DNA]</scope>
    <source>
        <strain evidence="2">CG11_big_fil_rev_8_21_14_0_20_37_16</strain>
    </source>
</reference>
<evidence type="ECO:0000313" key="2">
    <source>
        <dbReference type="EMBL" id="PIQ71684.1"/>
    </source>
</evidence>
<protein>
    <submittedName>
        <fullName evidence="2">Fe-S cluster protein</fullName>
    </submittedName>
</protein>
<dbReference type="GO" id="GO:0016226">
    <property type="term" value="P:iron-sulfur cluster assembly"/>
    <property type="evidence" value="ECO:0007669"/>
    <property type="project" value="InterPro"/>
</dbReference>
<evidence type="ECO:0000313" key="3">
    <source>
        <dbReference type="Proteomes" id="UP000229497"/>
    </source>
</evidence>
<dbReference type="GO" id="GO:0005506">
    <property type="term" value="F:iron ion binding"/>
    <property type="evidence" value="ECO:0007669"/>
    <property type="project" value="InterPro"/>
</dbReference>
<dbReference type="Gene3D" id="3.90.1010.10">
    <property type="match status" value="1"/>
</dbReference>